<dbReference type="AlphaFoldDB" id="A0A2I0SSP4"/>
<dbReference type="EMBL" id="PJOS01000015">
    <property type="protein sequence ID" value="PKT72954.1"/>
    <property type="molecule type" value="Genomic_DNA"/>
</dbReference>
<sequence length="93" mass="10197">MKCANPAQCLYFLTSRPWGDCLKCGGSGWASEDSDPLEIFCRHCLGSGLDEYRPGDISPDQISDAAKMRHAAHIARLTTLVTRFPARRLAVTA</sequence>
<organism evidence="1 2">
    <name type="scientific">Streptomyces populi</name>
    <dbReference type="NCBI Taxonomy" id="2058924"/>
    <lineage>
        <taxon>Bacteria</taxon>
        <taxon>Bacillati</taxon>
        <taxon>Actinomycetota</taxon>
        <taxon>Actinomycetes</taxon>
        <taxon>Kitasatosporales</taxon>
        <taxon>Streptomycetaceae</taxon>
        <taxon>Streptomyces</taxon>
    </lineage>
</organism>
<reference evidence="1 2" key="1">
    <citation type="submission" date="2017-12" db="EMBL/GenBank/DDBJ databases">
        <title>Streptomyces populusis sp. nov., a novel endophytic actinobacterium isolated from stems of Populus adenopoda Maxim.</title>
        <authorList>
            <person name="Wang Z."/>
        </authorList>
    </citation>
    <scope>NUCLEOTIDE SEQUENCE [LARGE SCALE GENOMIC DNA]</scope>
    <source>
        <strain evidence="1 2">A249</strain>
    </source>
</reference>
<dbReference type="OrthoDB" id="4238390at2"/>
<accession>A0A2I0SSP4</accession>
<gene>
    <name evidence="1" type="ORF">CW362_10540</name>
</gene>
<keyword evidence="2" id="KW-1185">Reference proteome</keyword>
<protein>
    <submittedName>
        <fullName evidence="1">Uncharacterized protein</fullName>
    </submittedName>
</protein>
<evidence type="ECO:0000313" key="2">
    <source>
        <dbReference type="Proteomes" id="UP000236178"/>
    </source>
</evidence>
<proteinExistence type="predicted"/>
<evidence type="ECO:0000313" key="1">
    <source>
        <dbReference type="EMBL" id="PKT72954.1"/>
    </source>
</evidence>
<dbReference type="Proteomes" id="UP000236178">
    <property type="component" value="Unassembled WGS sequence"/>
</dbReference>
<comment type="caution">
    <text evidence="1">The sequence shown here is derived from an EMBL/GenBank/DDBJ whole genome shotgun (WGS) entry which is preliminary data.</text>
</comment>
<name>A0A2I0SSP4_9ACTN</name>